<keyword evidence="3" id="KW-1185">Reference proteome</keyword>
<evidence type="ECO:0000313" key="3">
    <source>
        <dbReference type="Proteomes" id="UP001597297"/>
    </source>
</evidence>
<comment type="caution">
    <text evidence="2">The sequence shown here is derived from an EMBL/GenBank/DDBJ whole genome shotgun (WGS) entry which is preliminary data.</text>
</comment>
<evidence type="ECO:0000256" key="1">
    <source>
        <dbReference type="SAM" id="Phobius"/>
    </source>
</evidence>
<name>A0ABW5E287_9BACT</name>
<feature type="transmembrane region" description="Helical" evidence="1">
    <location>
        <begin position="243"/>
        <end position="264"/>
    </location>
</feature>
<dbReference type="Pfam" id="PF03929">
    <property type="entry name" value="PepSY_TM"/>
    <property type="match status" value="1"/>
</dbReference>
<dbReference type="EMBL" id="JBHUJC010000001">
    <property type="protein sequence ID" value="MFD2274960.1"/>
    <property type="molecule type" value="Genomic_DNA"/>
</dbReference>
<keyword evidence="1" id="KW-0812">Transmembrane</keyword>
<dbReference type="Proteomes" id="UP001597297">
    <property type="component" value="Unassembled WGS sequence"/>
</dbReference>
<dbReference type="RefSeq" id="WP_377096222.1">
    <property type="nucleotide sequence ID" value="NZ_JBHSJM010000001.1"/>
</dbReference>
<gene>
    <name evidence="2" type="ORF">ACFSQZ_00625</name>
</gene>
<dbReference type="InterPro" id="IPR005625">
    <property type="entry name" value="PepSY-ass_TM"/>
</dbReference>
<proteinExistence type="predicted"/>
<sequence>MADPTTSMQTDFKPGCSPACDVVRKPKRRKRRSRAWHRWLGMVAALPLIWVLLTGFLLNHSDDFELDQKRVTSPFILKLYGMTPKGEPEIYQVYEQELAHWDGVSFLNGKAMELTQQPIGVAVGKNQIAVATAESVALYSLTGELLEVVDELSLPELPLINIGTSVDGIVVKNEQGWWLADSDWIEFSKVAEAEVEFQLAPVEVKDARTRSALATEWAGGGLPLARVILDLHAGHFCGAFAKYFYDFVIVCTLWLIGTGVVLQYRSSRRNRNVK</sequence>
<keyword evidence="1" id="KW-1133">Transmembrane helix</keyword>
<keyword evidence="1" id="KW-0472">Membrane</keyword>
<protein>
    <submittedName>
        <fullName evidence="2">PepSY domain-containing protein</fullName>
    </submittedName>
</protein>
<feature type="transmembrane region" description="Helical" evidence="1">
    <location>
        <begin position="35"/>
        <end position="58"/>
    </location>
</feature>
<evidence type="ECO:0000313" key="2">
    <source>
        <dbReference type="EMBL" id="MFD2274960.1"/>
    </source>
</evidence>
<organism evidence="2 3">
    <name type="scientific">Rubritalea spongiae</name>
    <dbReference type="NCBI Taxonomy" id="430797"/>
    <lineage>
        <taxon>Bacteria</taxon>
        <taxon>Pseudomonadati</taxon>
        <taxon>Verrucomicrobiota</taxon>
        <taxon>Verrucomicrobiia</taxon>
        <taxon>Verrucomicrobiales</taxon>
        <taxon>Rubritaleaceae</taxon>
        <taxon>Rubritalea</taxon>
    </lineage>
</organism>
<reference evidence="3" key="1">
    <citation type="journal article" date="2019" name="Int. J. Syst. Evol. Microbiol.">
        <title>The Global Catalogue of Microorganisms (GCM) 10K type strain sequencing project: providing services to taxonomists for standard genome sequencing and annotation.</title>
        <authorList>
            <consortium name="The Broad Institute Genomics Platform"/>
            <consortium name="The Broad Institute Genome Sequencing Center for Infectious Disease"/>
            <person name="Wu L."/>
            <person name="Ma J."/>
        </authorList>
    </citation>
    <scope>NUCLEOTIDE SEQUENCE [LARGE SCALE GENOMIC DNA]</scope>
    <source>
        <strain evidence="3">JCM 16545</strain>
    </source>
</reference>
<accession>A0ABW5E287</accession>